<dbReference type="AlphaFoldDB" id="G4ZT75"/>
<keyword evidence="1" id="KW-0175">Coiled coil</keyword>
<dbReference type="Proteomes" id="UP000002640">
    <property type="component" value="Unassembled WGS sequence"/>
</dbReference>
<sequence>MAKLTGTSNYKVNEVRRLLVLVAKYLPLGKDEWERLASHFNANRGRGIAERDYESLRRKFMVLYSTRKPMGVQAMPPHIKEGKLLKKAIDDKANVVMMLMMREENERKAEARRMEEAQRRRDELAAREARYLADKAEAVERWRQEKVEIEERARRDKEEARARTQELLLLIGALTNKD</sequence>
<evidence type="ECO:0000256" key="1">
    <source>
        <dbReference type="SAM" id="Coils"/>
    </source>
</evidence>
<proteinExistence type="predicted"/>
<dbReference type="PANTHER" id="PTHR34409">
    <property type="entry name" value="SET DOMAIN-CONTAINING PROTEIN"/>
    <property type="match status" value="1"/>
</dbReference>
<dbReference type="SMR" id="G4ZT75"/>
<name>G4ZT75_PHYSP</name>
<feature type="domain" description="DUF6818" evidence="2">
    <location>
        <begin position="27"/>
        <end position="99"/>
    </location>
</feature>
<gene>
    <name evidence="3" type="ORF">PHYSODRAFT_512235</name>
</gene>
<evidence type="ECO:0000313" key="3">
    <source>
        <dbReference type="EMBL" id="EGZ13107.1"/>
    </source>
</evidence>
<feature type="coiled-coil region" evidence="1">
    <location>
        <begin position="100"/>
        <end position="159"/>
    </location>
</feature>
<organism evidence="3 4">
    <name type="scientific">Phytophthora sojae (strain P6497)</name>
    <name type="common">Soybean stem and root rot agent</name>
    <name type="synonym">Phytophthora megasperma f. sp. glycines</name>
    <dbReference type="NCBI Taxonomy" id="1094619"/>
    <lineage>
        <taxon>Eukaryota</taxon>
        <taxon>Sar</taxon>
        <taxon>Stramenopiles</taxon>
        <taxon>Oomycota</taxon>
        <taxon>Peronosporomycetes</taxon>
        <taxon>Peronosporales</taxon>
        <taxon>Peronosporaceae</taxon>
        <taxon>Phytophthora</taxon>
    </lineage>
</organism>
<evidence type="ECO:0000259" key="2">
    <source>
        <dbReference type="Pfam" id="PF20681"/>
    </source>
</evidence>
<dbReference type="PANTHER" id="PTHR34409:SF1">
    <property type="entry name" value="MYB-LIKE DOMAIN-CONTAINING PROTEIN"/>
    <property type="match status" value="1"/>
</dbReference>
<dbReference type="RefSeq" id="XP_009530536.1">
    <property type="nucleotide sequence ID" value="XM_009532241.1"/>
</dbReference>
<dbReference type="Pfam" id="PF20681">
    <property type="entry name" value="DUF6818"/>
    <property type="match status" value="1"/>
</dbReference>
<accession>G4ZT75</accession>
<keyword evidence="4" id="KW-1185">Reference proteome</keyword>
<dbReference type="InterPro" id="IPR049203">
    <property type="entry name" value="DUF6818"/>
</dbReference>
<dbReference type="InParanoid" id="G4ZT75"/>
<dbReference type="EMBL" id="JH159156">
    <property type="protein sequence ID" value="EGZ13107.1"/>
    <property type="molecule type" value="Genomic_DNA"/>
</dbReference>
<dbReference type="KEGG" id="psoj:PHYSODRAFT_512235"/>
<dbReference type="GeneID" id="20659336"/>
<evidence type="ECO:0000313" key="4">
    <source>
        <dbReference type="Proteomes" id="UP000002640"/>
    </source>
</evidence>
<reference evidence="3 4" key="1">
    <citation type="journal article" date="2006" name="Science">
        <title>Phytophthora genome sequences uncover evolutionary origins and mechanisms of pathogenesis.</title>
        <authorList>
            <person name="Tyler B.M."/>
            <person name="Tripathy S."/>
            <person name="Zhang X."/>
            <person name="Dehal P."/>
            <person name="Jiang R.H."/>
            <person name="Aerts A."/>
            <person name="Arredondo F.D."/>
            <person name="Baxter L."/>
            <person name="Bensasson D."/>
            <person name="Beynon J.L."/>
            <person name="Chapman J."/>
            <person name="Damasceno C.M."/>
            <person name="Dorrance A.E."/>
            <person name="Dou D."/>
            <person name="Dickerman A.W."/>
            <person name="Dubchak I.L."/>
            <person name="Garbelotto M."/>
            <person name="Gijzen M."/>
            <person name="Gordon S.G."/>
            <person name="Govers F."/>
            <person name="Grunwald N.J."/>
            <person name="Huang W."/>
            <person name="Ivors K.L."/>
            <person name="Jones R.W."/>
            <person name="Kamoun S."/>
            <person name="Krampis K."/>
            <person name="Lamour K.H."/>
            <person name="Lee M.K."/>
            <person name="McDonald W.H."/>
            <person name="Medina M."/>
            <person name="Meijer H.J."/>
            <person name="Nordberg E.K."/>
            <person name="Maclean D.J."/>
            <person name="Ospina-Giraldo M.D."/>
            <person name="Morris P.F."/>
            <person name="Phuntumart V."/>
            <person name="Putnam N.H."/>
            <person name="Rash S."/>
            <person name="Rose J.K."/>
            <person name="Sakihama Y."/>
            <person name="Salamov A.A."/>
            <person name="Savidor A."/>
            <person name="Scheuring C.F."/>
            <person name="Smith B.M."/>
            <person name="Sobral B.W."/>
            <person name="Terry A."/>
            <person name="Torto-Alalibo T.A."/>
            <person name="Win J."/>
            <person name="Xu Z."/>
            <person name="Zhang H."/>
            <person name="Grigoriev I.V."/>
            <person name="Rokhsar D.S."/>
            <person name="Boore J.L."/>
        </authorList>
    </citation>
    <scope>NUCLEOTIDE SEQUENCE [LARGE SCALE GENOMIC DNA]</scope>
    <source>
        <strain evidence="3 4">P6497</strain>
    </source>
</reference>
<protein>
    <recommendedName>
        <fullName evidence="2">DUF6818 domain-containing protein</fullName>
    </recommendedName>
</protein>